<protein>
    <submittedName>
        <fullName evidence="1">DUF2332 domain-containing protein</fullName>
    </submittedName>
</protein>
<dbReference type="Pfam" id="PF10094">
    <property type="entry name" value="DUF2332"/>
    <property type="match status" value="1"/>
</dbReference>
<evidence type="ECO:0000313" key="1">
    <source>
        <dbReference type="EMBL" id="MFD1053866.1"/>
    </source>
</evidence>
<dbReference type="RefSeq" id="WP_386051695.1">
    <property type="nucleotide sequence ID" value="NZ_JBHTKH010000003.1"/>
</dbReference>
<evidence type="ECO:0000313" key="2">
    <source>
        <dbReference type="Proteomes" id="UP001597046"/>
    </source>
</evidence>
<sequence length="385" mass="41593">MPDRAAGDAERLARIQQRFSAFAAEYAALPLYSSLCRHLADDGDLASLLLVARPGQARPVLWLAALHDLVLRRPDVPAAQWYPSVVGPDHTPTGDPWSDVRRTVVENRDEVLQQIATHGTQTNEVNRAVYVALGLVAASLDSHGRPLALVELGASAGLLLAVDRYDVRVDSSSGPSLALGDRGSTVHCVGHDRSGVTAAHRTSALELPPVRGRVGVDLEPVDLSDDEAVRWLEACLWPEVPGRIERFRAARDLLRGQQPTVLRDDLVDGLRRAVDLTREQAGAESHVLVHSSWALTYVDASRRSDLEAEVRALAGDCEVLSWLSAEPPGCAPGIEPPAGVDGGGTVLGLRRWREGRELEPVTLGTCHPHGAWVDLTFEGLEEQTS</sequence>
<name>A0ABW3MTM2_9MICO</name>
<gene>
    <name evidence="1" type="ORF">ACFQ2V_06055</name>
</gene>
<organism evidence="1 2">
    <name type="scientific">Terrabacter terrigena</name>
    <dbReference type="NCBI Taxonomy" id="574718"/>
    <lineage>
        <taxon>Bacteria</taxon>
        <taxon>Bacillati</taxon>
        <taxon>Actinomycetota</taxon>
        <taxon>Actinomycetes</taxon>
        <taxon>Micrococcales</taxon>
        <taxon>Intrasporangiaceae</taxon>
        <taxon>Terrabacter</taxon>
    </lineage>
</organism>
<dbReference type="EMBL" id="JBHTKH010000003">
    <property type="protein sequence ID" value="MFD1053866.1"/>
    <property type="molecule type" value="Genomic_DNA"/>
</dbReference>
<dbReference type="InterPro" id="IPR011200">
    <property type="entry name" value="UCP012608"/>
</dbReference>
<reference evidence="2" key="1">
    <citation type="journal article" date="2019" name="Int. J. Syst. Evol. Microbiol.">
        <title>The Global Catalogue of Microorganisms (GCM) 10K type strain sequencing project: providing services to taxonomists for standard genome sequencing and annotation.</title>
        <authorList>
            <consortium name="The Broad Institute Genomics Platform"/>
            <consortium name="The Broad Institute Genome Sequencing Center for Infectious Disease"/>
            <person name="Wu L."/>
            <person name="Ma J."/>
        </authorList>
    </citation>
    <scope>NUCLEOTIDE SEQUENCE [LARGE SCALE GENOMIC DNA]</scope>
    <source>
        <strain evidence="2">CCUG 57508</strain>
    </source>
</reference>
<comment type="caution">
    <text evidence="1">The sequence shown here is derived from an EMBL/GenBank/DDBJ whole genome shotgun (WGS) entry which is preliminary data.</text>
</comment>
<dbReference type="Proteomes" id="UP001597046">
    <property type="component" value="Unassembled WGS sequence"/>
</dbReference>
<keyword evidence="2" id="KW-1185">Reference proteome</keyword>
<accession>A0ABW3MTM2</accession>
<proteinExistence type="predicted"/>